<sequence>MTPSAGSPALCVKCHSANIEVLCAIVQRLAVSRVPTPPGQLIAPQGGCTELVASTASSIKITLHRNASTATTFGSPTGFPQNPGKRCYCSYEIRLTNGHINWTETIRSACTCVWGIDRYISTFLPYNLDATIYNHSETLLVPPYEERTLALDRKLVQAICE</sequence>
<proteinExistence type="predicted"/>
<keyword evidence="2" id="KW-1185">Reference proteome</keyword>
<dbReference type="Proteomes" id="UP000054018">
    <property type="component" value="Unassembled WGS sequence"/>
</dbReference>
<evidence type="ECO:0000313" key="2">
    <source>
        <dbReference type="Proteomes" id="UP000054018"/>
    </source>
</evidence>
<dbReference type="HOGENOM" id="CLU_1644386_0_0_1"/>
<accession>A0A0C9ZID0</accession>
<reference evidence="2" key="2">
    <citation type="submission" date="2015-01" db="EMBL/GenBank/DDBJ databases">
        <title>Evolutionary Origins and Diversification of the Mycorrhizal Mutualists.</title>
        <authorList>
            <consortium name="DOE Joint Genome Institute"/>
            <consortium name="Mycorrhizal Genomics Consortium"/>
            <person name="Kohler A."/>
            <person name="Kuo A."/>
            <person name="Nagy L.G."/>
            <person name="Floudas D."/>
            <person name="Copeland A."/>
            <person name="Barry K.W."/>
            <person name="Cichocki N."/>
            <person name="Veneault-Fourrey C."/>
            <person name="LaButti K."/>
            <person name="Lindquist E.A."/>
            <person name="Lipzen A."/>
            <person name="Lundell T."/>
            <person name="Morin E."/>
            <person name="Murat C."/>
            <person name="Riley R."/>
            <person name="Ohm R."/>
            <person name="Sun H."/>
            <person name="Tunlid A."/>
            <person name="Henrissat B."/>
            <person name="Grigoriev I.V."/>
            <person name="Hibbett D.S."/>
            <person name="Martin F."/>
        </authorList>
    </citation>
    <scope>NUCLEOTIDE SEQUENCE [LARGE SCALE GENOMIC DNA]</scope>
    <source>
        <strain evidence="2">441</strain>
    </source>
</reference>
<protein>
    <submittedName>
        <fullName evidence="1">Uncharacterized protein</fullName>
    </submittedName>
</protein>
<organism evidence="1 2">
    <name type="scientific">Pisolithus microcarpus 441</name>
    <dbReference type="NCBI Taxonomy" id="765257"/>
    <lineage>
        <taxon>Eukaryota</taxon>
        <taxon>Fungi</taxon>
        <taxon>Dikarya</taxon>
        <taxon>Basidiomycota</taxon>
        <taxon>Agaricomycotina</taxon>
        <taxon>Agaricomycetes</taxon>
        <taxon>Agaricomycetidae</taxon>
        <taxon>Boletales</taxon>
        <taxon>Sclerodermatineae</taxon>
        <taxon>Pisolithaceae</taxon>
        <taxon>Pisolithus</taxon>
    </lineage>
</organism>
<name>A0A0C9ZID0_9AGAM</name>
<dbReference type="AlphaFoldDB" id="A0A0C9ZID0"/>
<evidence type="ECO:0000313" key="1">
    <source>
        <dbReference type="EMBL" id="KIK25754.1"/>
    </source>
</evidence>
<dbReference type="EMBL" id="KN833706">
    <property type="protein sequence ID" value="KIK25754.1"/>
    <property type="molecule type" value="Genomic_DNA"/>
</dbReference>
<gene>
    <name evidence="1" type="ORF">PISMIDRAFT_334974</name>
</gene>
<reference evidence="1 2" key="1">
    <citation type="submission" date="2014-04" db="EMBL/GenBank/DDBJ databases">
        <authorList>
            <consortium name="DOE Joint Genome Institute"/>
            <person name="Kuo A."/>
            <person name="Kohler A."/>
            <person name="Costa M.D."/>
            <person name="Nagy L.G."/>
            <person name="Floudas D."/>
            <person name="Copeland A."/>
            <person name="Barry K.W."/>
            <person name="Cichocki N."/>
            <person name="Veneault-Fourrey C."/>
            <person name="LaButti K."/>
            <person name="Lindquist E.A."/>
            <person name="Lipzen A."/>
            <person name="Lundell T."/>
            <person name="Morin E."/>
            <person name="Murat C."/>
            <person name="Sun H."/>
            <person name="Tunlid A."/>
            <person name="Henrissat B."/>
            <person name="Grigoriev I.V."/>
            <person name="Hibbett D.S."/>
            <person name="Martin F."/>
            <person name="Nordberg H.P."/>
            <person name="Cantor M.N."/>
            <person name="Hua S.X."/>
        </authorList>
    </citation>
    <scope>NUCLEOTIDE SEQUENCE [LARGE SCALE GENOMIC DNA]</scope>
    <source>
        <strain evidence="1 2">441</strain>
    </source>
</reference>